<dbReference type="PANTHER" id="PTHR32322">
    <property type="entry name" value="INNER MEMBRANE TRANSPORTER"/>
    <property type="match status" value="1"/>
</dbReference>
<evidence type="ECO:0000256" key="4">
    <source>
        <dbReference type="ARBA" id="ARBA00022989"/>
    </source>
</evidence>
<dbReference type="GO" id="GO:0005886">
    <property type="term" value="C:plasma membrane"/>
    <property type="evidence" value="ECO:0007669"/>
    <property type="project" value="UniProtKB-SubCell"/>
</dbReference>
<evidence type="ECO:0000256" key="3">
    <source>
        <dbReference type="ARBA" id="ARBA00022692"/>
    </source>
</evidence>
<accession>A0A7V8NSY3</accession>
<feature type="transmembrane region" description="Helical" evidence="6">
    <location>
        <begin position="107"/>
        <end position="125"/>
    </location>
</feature>
<feature type="transmembrane region" description="Helical" evidence="6">
    <location>
        <begin position="163"/>
        <end position="181"/>
    </location>
</feature>
<feature type="transmembrane region" description="Helical" evidence="6">
    <location>
        <begin position="224"/>
        <end position="247"/>
    </location>
</feature>
<dbReference type="PANTHER" id="PTHR32322:SF18">
    <property type="entry name" value="S-ADENOSYLMETHIONINE_S-ADENOSYLHOMOCYSTEINE TRANSPORTER"/>
    <property type="match status" value="1"/>
</dbReference>
<feature type="transmembrane region" description="Helical" evidence="6">
    <location>
        <begin position="12"/>
        <end position="30"/>
    </location>
</feature>
<feature type="transmembrane region" description="Helical" evidence="6">
    <location>
        <begin position="50"/>
        <end position="68"/>
    </location>
</feature>
<feature type="domain" description="EamA" evidence="7">
    <location>
        <begin position="162"/>
        <end position="296"/>
    </location>
</feature>
<organism evidence="8 9">
    <name type="scientific">Candidatus Acidiferrum panamense</name>
    <dbReference type="NCBI Taxonomy" id="2741543"/>
    <lineage>
        <taxon>Bacteria</taxon>
        <taxon>Pseudomonadati</taxon>
        <taxon>Acidobacteriota</taxon>
        <taxon>Terriglobia</taxon>
        <taxon>Candidatus Acidiferrales</taxon>
        <taxon>Candidatus Acidiferrum</taxon>
    </lineage>
</organism>
<feature type="domain" description="EamA" evidence="7">
    <location>
        <begin position="16"/>
        <end position="148"/>
    </location>
</feature>
<feature type="transmembrane region" description="Helical" evidence="6">
    <location>
        <begin position="193"/>
        <end position="212"/>
    </location>
</feature>
<keyword evidence="2" id="KW-1003">Cell membrane</keyword>
<comment type="subcellular location">
    <subcellularLocation>
        <location evidence="1">Cell membrane</location>
        <topology evidence="1">Multi-pass membrane protein</topology>
    </subcellularLocation>
</comment>
<gene>
    <name evidence="8" type="ORF">HRJ53_18125</name>
</gene>
<evidence type="ECO:0000256" key="1">
    <source>
        <dbReference type="ARBA" id="ARBA00004651"/>
    </source>
</evidence>
<sequence length="299" mass="31015">MTTALEQRAASRVAPIGLLFLVTASVGWGLNWPVMKFVFSEWPPLSARGWAGVIGAAALALYAVATGVSLKVPADQWPRLIISAILNVALWVAVMSYALLWLPASEAVVIAYTMPVWTALLAWPLLGERLTLLRVTALVMAFAGLASLFGAGGMSANMAKLPGVLLALTGSVGFAVGTIFLKRYPIQLPGATSATWQIAIGSVPIALAGTLLEHPHIAALSSAGWFALGYMILVGHCIAYVTWFGAVERLPASVAAIGTTLVPVIGVVVSAIALHEPLGLSQIAALVFTVAGVALAARS</sequence>
<dbReference type="Proteomes" id="UP000567293">
    <property type="component" value="Unassembled WGS sequence"/>
</dbReference>
<dbReference type="InterPro" id="IPR050638">
    <property type="entry name" value="AA-Vitamin_Transporters"/>
</dbReference>
<keyword evidence="3 6" id="KW-0812">Transmembrane</keyword>
<evidence type="ECO:0000259" key="7">
    <source>
        <dbReference type="Pfam" id="PF00892"/>
    </source>
</evidence>
<feature type="transmembrane region" description="Helical" evidence="6">
    <location>
        <begin position="132"/>
        <end position="151"/>
    </location>
</feature>
<evidence type="ECO:0000313" key="9">
    <source>
        <dbReference type="Proteomes" id="UP000567293"/>
    </source>
</evidence>
<evidence type="ECO:0000256" key="6">
    <source>
        <dbReference type="SAM" id="Phobius"/>
    </source>
</evidence>
<feature type="transmembrane region" description="Helical" evidence="6">
    <location>
        <begin position="254"/>
        <end position="274"/>
    </location>
</feature>
<evidence type="ECO:0000256" key="2">
    <source>
        <dbReference type="ARBA" id="ARBA00022475"/>
    </source>
</evidence>
<dbReference type="Gene3D" id="1.10.3730.20">
    <property type="match status" value="1"/>
</dbReference>
<evidence type="ECO:0000313" key="8">
    <source>
        <dbReference type="EMBL" id="MBA0086903.1"/>
    </source>
</evidence>
<feature type="transmembrane region" description="Helical" evidence="6">
    <location>
        <begin position="80"/>
        <end position="101"/>
    </location>
</feature>
<keyword evidence="5 6" id="KW-0472">Membrane</keyword>
<dbReference type="InterPro" id="IPR037185">
    <property type="entry name" value="EmrE-like"/>
</dbReference>
<dbReference type="EMBL" id="JACDQQ010001735">
    <property type="protein sequence ID" value="MBA0086903.1"/>
    <property type="molecule type" value="Genomic_DNA"/>
</dbReference>
<keyword evidence="9" id="KW-1185">Reference proteome</keyword>
<proteinExistence type="predicted"/>
<dbReference type="AlphaFoldDB" id="A0A7V8NSY3"/>
<name>A0A7V8NSY3_9BACT</name>
<reference evidence="8" key="1">
    <citation type="submission" date="2020-06" db="EMBL/GenBank/DDBJ databases">
        <title>Legume-microbial interactions unlock mineral nutrients during tropical forest succession.</title>
        <authorList>
            <person name="Epihov D.Z."/>
        </authorList>
    </citation>
    <scope>NUCLEOTIDE SEQUENCE [LARGE SCALE GENOMIC DNA]</scope>
    <source>
        <strain evidence="8">Pan2503</strain>
    </source>
</reference>
<evidence type="ECO:0000256" key="5">
    <source>
        <dbReference type="ARBA" id="ARBA00023136"/>
    </source>
</evidence>
<keyword evidence="4 6" id="KW-1133">Transmembrane helix</keyword>
<dbReference type="SUPFAM" id="SSF103481">
    <property type="entry name" value="Multidrug resistance efflux transporter EmrE"/>
    <property type="match status" value="2"/>
</dbReference>
<dbReference type="Pfam" id="PF00892">
    <property type="entry name" value="EamA"/>
    <property type="match status" value="2"/>
</dbReference>
<dbReference type="InterPro" id="IPR000620">
    <property type="entry name" value="EamA_dom"/>
</dbReference>
<comment type="caution">
    <text evidence="8">The sequence shown here is derived from an EMBL/GenBank/DDBJ whole genome shotgun (WGS) entry which is preliminary data.</text>
</comment>
<protein>
    <submittedName>
        <fullName evidence="8">DMT family transporter</fullName>
    </submittedName>
</protein>
<feature type="transmembrane region" description="Helical" evidence="6">
    <location>
        <begin position="280"/>
        <end position="297"/>
    </location>
</feature>